<evidence type="ECO:0000256" key="1">
    <source>
        <dbReference type="ARBA" id="ARBA00006354"/>
    </source>
</evidence>
<evidence type="ECO:0000313" key="4">
    <source>
        <dbReference type="Proteomes" id="UP000318336"/>
    </source>
</evidence>
<dbReference type="PANTHER" id="PTHR32039">
    <property type="entry name" value="MAGNESIUM-CHELATASE SUBUNIT CHLI"/>
    <property type="match status" value="1"/>
</dbReference>
<dbReference type="NCBIfam" id="TIGR00368">
    <property type="entry name" value="YifB family Mg chelatase-like AAA ATPase"/>
    <property type="match status" value="1"/>
</dbReference>
<feature type="domain" description="AAA+ ATPase" evidence="2">
    <location>
        <begin position="215"/>
        <end position="398"/>
    </location>
</feature>
<dbReference type="InterPro" id="IPR027417">
    <property type="entry name" value="P-loop_NTPase"/>
</dbReference>
<dbReference type="InterPro" id="IPR003593">
    <property type="entry name" value="AAA+_ATPase"/>
</dbReference>
<dbReference type="Pfam" id="PF01078">
    <property type="entry name" value="Mg_chelatase"/>
    <property type="match status" value="1"/>
</dbReference>
<sequence length="512" mass="53623">MSLGSTRCVAVTGIEGTLVDVEADTGPGLPHFGISGMPDTACAQSPSRVRAAITNSDLPMHGQRIVVNLSPASLPKTGAGFDLAIAVAVLAASQTVPAEQVAGVVHLGELGLDGTVRSVPGVLPAVLAAAAAGVRTVVVPVANAAEAALVDGVEVVPVADLAELVRRCRDLHRGRAVEPRPIPEPLRTYDEQGPDLADVAGQDEARAALEIAAAGGHHLAMIGPPGAGKTMLAERLPGLLPRLTRPQALEVTAVHSVLGELGDRALIDRAPFVAPHHGASMSAIIGGGTGRVRPGAISRANRGVLFLDEVPEFRRDVLEALRQPLESGRVTVARGQGMVCFPARFQLILAANPCRCGRRVGRGEGCTCTPLVQRTYLAKLSGPLLDRVDLQLSVLPVSRAALRSGPGESSAVVAGRVAEARERQAHRWRRTTWTINGAVPGALLRESAWRLPAAETRLLDSSLERGSLTLRGYDRVLRVAWTIGDLAGRERPGPDDVLRALAMRGRIPEVAA</sequence>
<dbReference type="InterPro" id="IPR014721">
    <property type="entry name" value="Ribsml_uS5_D2-typ_fold_subgr"/>
</dbReference>
<dbReference type="SUPFAM" id="SSF54211">
    <property type="entry name" value="Ribosomal protein S5 domain 2-like"/>
    <property type="match status" value="1"/>
</dbReference>
<comment type="similarity">
    <text evidence="1">Belongs to the Mg-chelatase subunits D/I family. ComM subfamily.</text>
</comment>
<dbReference type="AlphaFoldDB" id="A0A542XD33"/>
<dbReference type="SUPFAM" id="SSF52540">
    <property type="entry name" value="P-loop containing nucleoside triphosphate hydrolases"/>
    <property type="match status" value="1"/>
</dbReference>
<dbReference type="Proteomes" id="UP000318336">
    <property type="component" value="Unassembled WGS sequence"/>
</dbReference>
<evidence type="ECO:0000313" key="3">
    <source>
        <dbReference type="EMBL" id="TQL33714.1"/>
    </source>
</evidence>
<dbReference type="InterPro" id="IPR020568">
    <property type="entry name" value="Ribosomal_Su5_D2-typ_SF"/>
</dbReference>
<dbReference type="Gene3D" id="3.40.50.300">
    <property type="entry name" value="P-loop containing nucleotide triphosphate hydrolases"/>
    <property type="match status" value="1"/>
</dbReference>
<keyword evidence="4" id="KW-1185">Reference proteome</keyword>
<evidence type="ECO:0000259" key="2">
    <source>
        <dbReference type="SMART" id="SM00382"/>
    </source>
</evidence>
<accession>A0A542XD33</accession>
<comment type="caution">
    <text evidence="3">The sequence shown here is derived from an EMBL/GenBank/DDBJ whole genome shotgun (WGS) entry which is preliminary data.</text>
</comment>
<dbReference type="Pfam" id="PF13541">
    <property type="entry name" value="ChlI"/>
    <property type="match status" value="1"/>
</dbReference>
<dbReference type="InterPro" id="IPR025158">
    <property type="entry name" value="Mg_chelat-rel_C"/>
</dbReference>
<dbReference type="SMART" id="SM00382">
    <property type="entry name" value="AAA"/>
    <property type="match status" value="1"/>
</dbReference>
<dbReference type="InterPro" id="IPR000523">
    <property type="entry name" value="Mg_chelatse_chII-like_cat_dom"/>
</dbReference>
<dbReference type="InterPro" id="IPR004482">
    <property type="entry name" value="Mg_chelat-rel"/>
</dbReference>
<dbReference type="OrthoDB" id="9813147at2"/>
<dbReference type="Gene3D" id="3.30.230.10">
    <property type="match status" value="1"/>
</dbReference>
<proteinExistence type="inferred from homology"/>
<dbReference type="PANTHER" id="PTHR32039:SF7">
    <property type="entry name" value="COMPETENCE PROTEIN COMM"/>
    <property type="match status" value="1"/>
</dbReference>
<dbReference type="Pfam" id="PF13335">
    <property type="entry name" value="Mg_chelatase_C"/>
    <property type="match status" value="1"/>
</dbReference>
<dbReference type="InterPro" id="IPR045006">
    <property type="entry name" value="CHLI-like"/>
</dbReference>
<protein>
    <submittedName>
        <fullName evidence="3">Magnesium chelatase family protein</fullName>
    </submittedName>
</protein>
<dbReference type="GO" id="GO:0005524">
    <property type="term" value="F:ATP binding"/>
    <property type="evidence" value="ECO:0007669"/>
    <property type="project" value="InterPro"/>
</dbReference>
<dbReference type="EMBL" id="VFOK01000001">
    <property type="protein sequence ID" value="TQL33714.1"/>
    <property type="molecule type" value="Genomic_DNA"/>
</dbReference>
<gene>
    <name evidence="3" type="ORF">FB554_1865</name>
</gene>
<name>A0A542XD33_9MICO</name>
<organism evidence="3 4">
    <name type="scientific">Barrientosiimonas humi</name>
    <dbReference type="NCBI Taxonomy" id="999931"/>
    <lineage>
        <taxon>Bacteria</taxon>
        <taxon>Bacillati</taxon>
        <taxon>Actinomycetota</taxon>
        <taxon>Actinomycetes</taxon>
        <taxon>Micrococcales</taxon>
        <taxon>Dermacoccaceae</taxon>
        <taxon>Barrientosiimonas</taxon>
    </lineage>
</organism>
<dbReference type="RefSeq" id="WP_142005695.1">
    <property type="nucleotide sequence ID" value="NZ_CAJTBP010000001.1"/>
</dbReference>
<reference evidence="3 4" key="1">
    <citation type="submission" date="2019-06" db="EMBL/GenBank/DDBJ databases">
        <title>Sequencing the genomes of 1000 actinobacteria strains.</title>
        <authorList>
            <person name="Klenk H.-P."/>
        </authorList>
    </citation>
    <scope>NUCLEOTIDE SEQUENCE [LARGE SCALE GENOMIC DNA]</scope>
    <source>
        <strain evidence="3 4">DSM 24617</strain>
    </source>
</reference>